<protein>
    <submittedName>
        <fullName evidence="2">Uncharacterized protein</fullName>
    </submittedName>
</protein>
<dbReference type="EMBL" id="LR797198">
    <property type="protein sequence ID" value="CAB4193690.1"/>
    <property type="molecule type" value="Genomic_DNA"/>
</dbReference>
<evidence type="ECO:0000313" key="3">
    <source>
        <dbReference type="EMBL" id="CAB4193690.1"/>
    </source>
</evidence>
<dbReference type="EMBL" id="LR797076">
    <property type="protein sequence ID" value="CAB4185169.1"/>
    <property type="molecule type" value="Genomic_DNA"/>
</dbReference>
<feature type="region of interest" description="Disordered" evidence="1">
    <location>
        <begin position="14"/>
        <end position="42"/>
    </location>
</feature>
<name>A0A6J5QKP3_9CAUD</name>
<accession>A0A6J5QKP3</accession>
<evidence type="ECO:0000256" key="1">
    <source>
        <dbReference type="SAM" id="MobiDB-lite"/>
    </source>
</evidence>
<evidence type="ECO:0000313" key="2">
    <source>
        <dbReference type="EMBL" id="CAB4185169.1"/>
    </source>
</evidence>
<reference evidence="2" key="1">
    <citation type="submission" date="2020-05" db="EMBL/GenBank/DDBJ databases">
        <authorList>
            <person name="Chiriac C."/>
            <person name="Salcher M."/>
            <person name="Ghai R."/>
            <person name="Kavagutti S V."/>
        </authorList>
    </citation>
    <scope>NUCLEOTIDE SEQUENCE</scope>
</reference>
<proteinExistence type="predicted"/>
<gene>
    <name evidence="2" type="ORF">UFOVP1119_8</name>
    <name evidence="3" type="ORF">UFOVP1238_125</name>
</gene>
<organism evidence="2">
    <name type="scientific">uncultured Caudovirales phage</name>
    <dbReference type="NCBI Taxonomy" id="2100421"/>
    <lineage>
        <taxon>Viruses</taxon>
        <taxon>Duplodnaviria</taxon>
        <taxon>Heunggongvirae</taxon>
        <taxon>Uroviricota</taxon>
        <taxon>Caudoviricetes</taxon>
        <taxon>Peduoviridae</taxon>
        <taxon>Maltschvirus</taxon>
        <taxon>Maltschvirus maltsch</taxon>
    </lineage>
</organism>
<feature type="compositionally biased region" description="Basic residues" evidence="1">
    <location>
        <begin position="31"/>
        <end position="42"/>
    </location>
</feature>
<sequence length="42" mass="4449">MPSNTEKIKAALAIRQAKHKGPGGKLPGSMNKKKTGYAKPSK</sequence>